<dbReference type="InterPro" id="IPR047589">
    <property type="entry name" value="DUF11_rpt"/>
</dbReference>
<dbReference type="EMBL" id="BAABHA010000002">
    <property type="protein sequence ID" value="GAA4375393.1"/>
    <property type="molecule type" value="Genomic_DNA"/>
</dbReference>
<feature type="domain" description="SD-repeat containing protein B" evidence="6">
    <location>
        <begin position="583"/>
        <end position="629"/>
    </location>
</feature>
<dbReference type="Pfam" id="PF18962">
    <property type="entry name" value="Por_Secre_tail"/>
    <property type="match status" value="1"/>
</dbReference>
<evidence type="ECO:0000259" key="5">
    <source>
        <dbReference type="Pfam" id="PF13229"/>
    </source>
</evidence>
<dbReference type="NCBIfam" id="TIGR04183">
    <property type="entry name" value="Por_Secre_tail"/>
    <property type="match status" value="1"/>
</dbReference>
<keyword evidence="9" id="KW-1185">Reference proteome</keyword>
<dbReference type="SUPFAM" id="SSF49478">
    <property type="entry name" value="Cna protein B-type domain"/>
    <property type="match status" value="1"/>
</dbReference>
<dbReference type="Proteomes" id="UP001500454">
    <property type="component" value="Unassembled WGS sequence"/>
</dbReference>
<feature type="domain" description="DUF11" evidence="4">
    <location>
        <begin position="1688"/>
        <end position="1797"/>
    </location>
</feature>
<keyword evidence="2" id="KW-0964">Secreted</keyword>
<dbReference type="SMART" id="SM00710">
    <property type="entry name" value="PbH1"/>
    <property type="match status" value="11"/>
</dbReference>
<evidence type="ECO:0008006" key="10">
    <source>
        <dbReference type="Google" id="ProtNLM"/>
    </source>
</evidence>
<dbReference type="SUPFAM" id="SSF51126">
    <property type="entry name" value="Pectin lyase-like"/>
    <property type="match status" value="1"/>
</dbReference>
<dbReference type="InterPro" id="IPR033764">
    <property type="entry name" value="Sdr_B"/>
</dbReference>
<feature type="domain" description="DUF11" evidence="4">
    <location>
        <begin position="1936"/>
        <end position="2053"/>
    </location>
</feature>
<protein>
    <recommendedName>
        <fullName evidence="10">T9SS type A sorting domain-containing protein</fullName>
    </recommendedName>
</protein>
<dbReference type="InterPro" id="IPR001434">
    <property type="entry name" value="OmcB-like_DUF11"/>
</dbReference>
<keyword evidence="3" id="KW-0732">Signal</keyword>
<dbReference type="Gene3D" id="2.60.40.10">
    <property type="entry name" value="Immunoglobulins"/>
    <property type="match status" value="2"/>
</dbReference>
<feature type="domain" description="DUF11" evidence="4">
    <location>
        <begin position="1562"/>
        <end position="1675"/>
    </location>
</feature>
<dbReference type="InterPro" id="IPR013783">
    <property type="entry name" value="Ig-like_fold"/>
</dbReference>
<name>A0ABP8IVX2_9BACT</name>
<dbReference type="NCBIfam" id="TIGR01451">
    <property type="entry name" value="B_ant_repeat"/>
    <property type="match status" value="1"/>
</dbReference>
<dbReference type="InterPro" id="IPR011050">
    <property type="entry name" value="Pectin_lyase_fold/virulence"/>
</dbReference>
<feature type="domain" description="Secretion system C-terminal sorting" evidence="7">
    <location>
        <begin position="2532"/>
        <end position="2599"/>
    </location>
</feature>
<evidence type="ECO:0000259" key="6">
    <source>
        <dbReference type="Pfam" id="PF17210"/>
    </source>
</evidence>
<evidence type="ECO:0000313" key="9">
    <source>
        <dbReference type="Proteomes" id="UP001500454"/>
    </source>
</evidence>
<feature type="domain" description="DUF11" evidence="4">
    <location>
        <begin position="1288"/>
        <end position="1407"/>
    </location>
</feature>
<feature type="domain" description="DUF11" evidence="4">
    <location>
        <begin position="414"/>
        <end position="537"/>
    </location>
</feature>
<feature type="domain" description="Right handed beta helix" evidence="5">
    <location>
        <begin position="904"/>
        <end position="1028"/>
    </location>
</feature>
<feature type="domain" description="DUF11" evidence="4">
    <location>
        <begin position="1805"/>
        <end position="1918"/>
    </location>
</feature>
<comment type="subcellular location">
    <subcellularLocation>
        <location evidence="1">Secreted</location>
    </subcellularLocation>
</comment>
<dbReference type="Pfam" id="PF13229">
    <property type="entry name" value="Beta_helix"/>
    <property type="match status" value="1"/>
</dbReference>
<dbReference type="Pfam" id="PF01345">
    <property type="entry name" value="DUF11"/>
    <property type="match status" value="7"/>
</dbReference>
<sequence length="2606" mass="259946">MPDANGRTIITNLNVTDPNGNPTLAAYRFVTFPATTSGTLWAYNQASGRAVIINSTNQQVNPFEFPNLAYDPIDGRGSVSFSFAGVDNSGSVSPTATYTINVANATGVNQAPVTRDQTSQALLNTAGATLLQTPLFGVDPDGTVASYVVTALPASGTLALNGTAVTLNQNILAADAAGLTFDPAANTFGTVTFRYRAVDNNTGTDATPAFYAIPVSNASCVSGNNLLFYPRAELEDWTVVRTATVQGVTISAGSYAALAGGTALRMEDNPTMPGKALVWTSDYPEGTAVANRSASVSFSFSRALTGFTMSLGDIDLSAGGWIDQVKLEGYTAAGTLVTLAAADVRVGNAATYSGNNIITGTVGSSTADANTVVTWPQAITRVVVTYANVVEATVTNPAQQVMTFETFSWCGQADVSTTIAAVATPVTAGTTGAFNVTYANAATGDAAVGVIASVQLPSGLSGVTFTNLTTGVTGSYDAGTGLVTFAGTPVSTLAPGASFSARINFTAPGSGPVSATSTISTTTAETSTVNNTATASIAVTPVILSGNVFEDVNYGGGAGRTLAAANTSATASGFANNAILRPGVVVELYNSSGTLVGTTTTNSSGAYSFNSPGAGNYTVRVVNSTVTSARGLNSGATGLVPVQTFVNGDVNRVGGEDPIKQDVAANTGSQSLADLINGAGNTAFTAQSLAPITLTASGATNINFGYNFDVVVNTNSSGQGSFAQFVANANGLANTNLAQTGQTAGAEVSIFMISDGRTTNVPAGTRSGVSGGAVNGVATIGLAGTTPLTITDANTTLSGLTQSSLYGNPSAPITESSTGPEVIIDFNGQAGLSTGAANTKVISLGFTDAAPTAGSGSAALSILNGASGALVQDNTFYSNGANMRINDIGLVTVTGNIFRNALANNSDGIELTNSSLNTITNNQFINNAGYGIDFISGANDGNTITGNLFKGNGQTTDNGQTAGIGIRSNSSNNVISGNTFTANVGDGISAKLGVNNVFSQNSFYDNGDLAIDLAPNINNNGDGVTLNESGDADGSGAAVSANGLLNFPVIQSAIIRNGNLIVSGYATSNAVVEFFLSDNFTATAGFGEGKTYLASRTEGSGSDADATTGTYGPGLVNGLAQGTETGQRRFSFSISLASLSAEQLAQLNTAGAKITATATLSALSNGNQGTSEFSGTAAVLQAPVANNDFATTTPGGTVTLNVTNNDQNNIDPASVSLNGQAPGSTTAVTVTGGTFTFTANGVVSFTANAGFTGVATVPYTVNNTSGAASNTAFISVEVRNASIDLATSITAPANNTAVNAGAALTYTVQASNTTSTAVNGVVQTLQLPAGLGTVTVSGGAYTNNTTLYNNTTGLVTIPVGTLAGNTSQNYSVAVSAMPGSGPVTATANISGTGTETSTTNNVASTTVTVTPRYDVATTISGPATGVVRGNEVTYTVTTSNLTTTGSASPAPNVIQTVQLPAGLTGVFASNGGTYNSGNGLVTFPAISSLPVGQSVVNTISFAAPAANFTGPTATVTAGASSNNAGDIATTNNSANLNGLATNPTVATVVAGAASVNVYTTISSSATNVAPGGSVTLTVTASNAGPGTAASVTETLQLPAGLTRGGTLAVTVSNGGTYNDATGLVTFTSFGNLAPNASASATVTFAAPAQGIVLATATVSTTSADLVAADNLAQTKVEINPVADVATTVAGPTTVVPGQTATYTVTTSSLGETPAVGVVQRVSLPAGLSGVTVSGGGSYNSSTGIVTFTFADALVKGSTQTNTISFTVPTGATNYSAVANVSTTTPETVVNNNTATVNTTVQPLVDLAVSVSGPATAVVGSAVTYSVSTTNNGPSTATAVAPTLQLPTGLSSVLVTGGGSYNSSTGVVTFSEVASLPSGSSFLRTATFLMTDASSVNGVARVSSGTSETKFDNNYASVATTAVAPGTTTTNLATTIAAPATVAAGAQVTVTANFSNVTGSGTATAVVPSLALPAGLNTYGTVTVAGGTGGTYNNATGLVTWNSPGNLNGGAGLTTDSYRVTFTAPASGSVTATSFVTSSTPETVLDNNIASTTISVTASADVATSVSGPATALPGATVTYAVLTLNNGVSPASSTQTVRIPAAATNIVVPAGSTQSAPSGGFITVTFPAIANQPVGLAGEVTNYVSFTAPSVAYSVNAVLLPGSATGDVTSNNSVTVNTSINRAPVAYNVVNNLQTPEANTAGPLLISPLVATDADGNTLTYTITSLPATTSGILYLGAGTGSPISVNQTLTAAQISTLRFDPVTNFIGNAFFTYTATDNATAPATSNTAIYTIAVGQDVNSVYVNAPNKGGTVAGYVNGDLIASVVDANSFRYNSSGAIYNPEVNNGTIIPGTDNGVRSATTDAAGSTLLASLGLTLDPVTGEIRVTNRTLLRGGSYTLNITTIDASGGTNTQPVTFLIGVRPLPVELTVFEAKAKGRDGLLTWETAQEKNNERFDVERSLDGKNFVKIGSVQGNGTSATKQQYSFTDVNAANAATQVYYRLTQVDFDGTSATSPVRSVLFGTAKASVELALYPSPAVNSLNVSLTATADKATVTVFSTTGALLMTQSLDSSLRTTLDVSNLPTGAYILKVQAANGVNLTRRFVKQ</sequence>
<comment type="caution">
    <text evidence="8">The sequence shown here is derived from an EMBL/GenBank/DDBJ whole genome shotgun (WGS) entry which is preliminary data.</text>
</comment>
<proteinExistence type="predicted"/>
<evidence type="ECO:0000256" key="2">
    <source>
        <dbReference type="ARBA" id="ARBA00022525"/>
    </source>
</evidence>
<dbReference type="InterPro" id="IPR039448">
    <property type="entry name" value="Beta_helix"/>
</dbReference>
<accession>A0ABP8IVX2</accession>
<dbReference type="Pfam" id="PF17210">
    <property type="entry name" value="SdrD_B"/>
    <property type="match status" value="1"/>
</dbReference>
<feature type="domain" description="DUF11" evidence="4">
    <location>
        <begin position="1419"/>
        <end position="1535"/>
    </location>
</feature>
<dbReference type="InterPro" id="IPR026444">
    <property type="entry name" value="Secre_tail"/>
</dbReference>
<evidence type="ECO:0000256" key="3">
    <source>
        <dbReference type="ARBA" id="ARBA00022729"/>
    </source>
</evidence>
<dbReference type="InterPro" id="IPR006626">
    <property type="entry name" value="PbH1"/>
</dbReference>
<evidence type="ECO:0000313" key="8">
    <source>
        <dbReference type="EMBL" id="GAA4375393.1"/>
    </source>
</evidence>
<reference evidence="9" key="1">
    <citation type="journal article" date="2019" name="Int. J. Syst. Evol. Microbiol.">
        <title>The Global Catalogue of Microorganisms (GCM) 10K type strain sequencing project: providing services to taxonomists for standard genome sequencing and annotation.</title>
        <authorList>
            <consortium name="The Broad Institute Genomics Platform"/>
            <consortium name="The Broad Institute Genome Sequencing Center for Infectious Disease"/>
            <person name="Wu L."/>
            <person name="Ma J."/>
        </authorList>
    </citation>
    <scope>NUCLEOTIDE SEQUENCE [LARGE SCALE GENOMIC DNA]</scope>
    <source>
        <strain evidence="9">JCM 17924</strain>
    </source>
</reference>
<evidence type="ECO:0000259" key="4">
    <source>
        <dbReference type="Pfam" id="PF01345"/>
    </source>
</evidence>
<dbReference type="Pfam" id="PF17963">
    <property type="entry name" value="Big_9"/>
    <property type="match status" value="1"/>
</dbReference>
<gene>
    <name evidence="8" type="ORF">GCM10023186_08020</name>
</gene>
<evidence type="ECO:0000256" key="1">
    <source>
        <dbReference type="ARBA" id="ARBA00004613"/>
    </source>
</evidence>
<evidence type="ECO:0000259" key="7">
    <source>
        <dbReference type="Pfam" id="PF18962"/>
    </source>
</evidence>
<organism evidence="8 9">
    <name type="scientific">Hymenobacter koreensis</name>
    <dbReference type="NCBI Taxonomy" id="1084523"/>
    <lineage>
        <taxon>Bacteria</taxon>
        <taxon>Pseudomonadati</taxon>
        <taxon>Bacteroidota</taxon>
        <taxon>Cytophagia</taxon>
        <taxon>Cytophagales</taxon>
        <taxon>Hymenobacteraceae</taxon>
        <taxon>Hymenobacter</taxon>
    </lineage>
</organism>